<dbReference type="SUPFAM" id="SSF51430">
    <property type="entry name" value="NAD(P)-linked oxidoreductase"/>
    <property type="match status" value="1"/>
</dbReference>
<dbReference type="GO" id="GO:0010349">
    <property type="term" value="F:L-galactose dehydrogenase activity"/>
    <property type="evidence" value="ECO:0007669"/>
    <property type="project" value="InterPro"/>
</dbReference>
<dbReference type="InterPro" id="IPR036812">
    <property type="entry name" value="NAD(P)_OxRdtase_dom_sf"/>
</dbReference>
<dbReference type="PRINTS" id="PR00069">
    <property type="entry name" value="ALDKETRDTASE"/>
</dbReference>
<dbReference type="GO" id="GO:0005829">
    <property type="term" value="C:cytosol"/>
    <property type="evidence" value="ECO:0007669"/>
    <property type="project" value="TreeGrafter"/>
</dbReference>
<evidence type="ECO:0000313" key="3">
    <source>
        <dbReference type="EMBL" id="GBG63027.1"/>
    </source>
</evidence>
<dbReference type="EMBL" id="BFEA01000034">
    <property type="protein sequence ID" value="GBG63027.1"/>
    <property type="molecule type" value="Genomic_DNA"/>
</dbReference>
<dbReference type="OrthoDB" id="48988at2759"/>
<dbReference type="Proteomes" id="UP000265515">
    <property type="component" value="Unassembled WGS sequence"/>
</dbReference>
<gene>
    <name evidence="3" type="ORF">CBR_g34727</name>
</gene>
<evidence type="ECO:0000259" key="2">
    <source>
        <dbReference type="Pfam" id="PF00248"/>
    </source>
</evidence>
<feature type="region of interest" description="Disordered" evidence="1">
    <location>
        <begin position="1"/>
        <end position="33"/>
    </location>
</feature>
<dbReference type="InterPro" id="IPR023210">
    <property type="entry name" value="NADP_OxRdtase_dom"/>
</dbReference>
<protein>
    <recommendedName>
        <fullName evidence="2">NADP-dependent oxidoreductase domain-containing protein</fullName>
    </recommendedName>
</protein>
<dbReference type="InterPro" id="IPR020471">
    <property type="entry name" value="AKR"/>
</dbReference>
<feature type="compositionally biased region" description="Basic and acidic residues" evidence="1">
    <location>
        <begin position="9"/>
        <end position="23"/>
    </location>
</feature>
<dbReference type="CDD" id="cd19163">
    <property type="entry name" value="AKR_galDH"/>
    <property type="match status" value="1"/>
</dbReference>
<accession>A0A388JZ29</accession>
<organism evidence="3 4">
    <name type="scientific">Chara braunii</name>
    <name type="common">Braun's stonewort</name>
    <dbReference type="NCBI Taxonomy" id="69332"/>
    <lineage>
        <taxon>Eukaryota</taxon>
        <taxon>Viridiplantae</taxon>
        <taxon>Streptophyta</taxon>
        <taxon>Charophyceae</taxon>
        <taxon>Charales</taxon>
        <taxon>Characeae</taxon>
        <taxon>Chara</taxon>
    </lineage>
</organism>
<dbReference type="Gene3D" id="3.20.20.100">
    <property type="entry name" value="NADP-dependent oxidoreductase domain"/>
    <property type="match status" value="1"/>
</dbReference>
<keyword evidence="4" id="KW-1185">Reference proteome</keyword>
<proteinExistence type="predicted"/>
<sequence length="503" mass="54790">MALTAGGHQELEAPGRSSDRSCERSLSGQSGGACIAEDELWPKLCTGMEASSQPARDGGQENAAAAGGTEVGAEEAAERAMVVPRRALGKTGMEVSILGYGASPLGGVYGDVNEKDVIQSVRDAIEAGINFFDVSPYYGLGSAEKLLGKALQGIPREKFILSTKVGRYGLDEFDFSAERVTRSVDESLQRLGLDYLDIVLCHDIEFGSIHQVVSETIPALQRLKTAGKLRFIGVSGFPLKIFKLVLDELEPGTLDVVLSYCRCGLNDESLADMLPYLEEKGVGVISASPLSMGLLTDVGPPAWHPAPQALKVAHDVDIAQNRLCMLGGVDAFSSCLIRCSSRAVHGRPWQTLLGKQFDHPLGLKSLCLGRTPRCRYWASVHLRRILVRISEAIVWSGMHNGSNVPRARQAFRAEILAQEISVSFASWKPGRDCSVRIWTEEALSCMNNSKYDNKEISMNEVFEVKSRFPDLVFSPVDRNVGEIVLVCPKLYYEAMGDLFVRSS</sequence>
<feature type="region of interest" description="Disordered" evidence="1">
    <location>
        <begin position="49"/>
        <end position="76"/>
    </location>
</feature>
<dbReference type="Gramene" id="GBG63027">
    <property type="protein sequence ID" value="GBG63027"/>
    <property type="gene ID" value="CBR_g34727"/>
</dbReference>
<dbReference type="InterPro" id="IPR044479">
    <property type="entry name" value="LGALDH-like"/>
</dbReference>
<feature type="domain" description="NADP-dependent oxidoreductase" evidence="2">
    <location>
        <begin position="98"/>
        <end position="297"/>
    </location>
</feature>
<reference evidence="3 4" key="1">
    <citation type="journal article" date="2018" name="Cell">
        <title>The Chara Genome: Secondary Complexity and Implications for Plant Terrestrialization.</title>
        <authorList>
            <person name="Nishiyama T."/>
            <person name="Sakayama H."/>
            <person name="Vries J.D."/>
            <person name="Buschmann H."/>
            <person name="Saint-Marcoux D."/>
            <person name="Ullrich K.K."/>
            <person name="Haas F.B."/>
            <person name="Vanderstraeten L."/>
            <person name="Becker D."/>
            <person name="Lang D."/>
            <person name="Vosolsobe S."/>
            <person name="Rombauts S."/>
            <person name="Wilhelmsson P.K.I."/>
            <person name="Janitza P."/>
            <person name="Kern R."/>
            <person name="Heyl A."/>
            <person name="Rumpler F."/>
            <person name="Villalobos L.I.A.C."/>
            <person name="Clay J.M."/>
            <person name="Skokan R."/>
            <person name="Toyoda A."/>
            <person name="Suzuki Y."/>
            <person name="Kagoshima H."/>
            <person name="Schijlen E."/>
            <person name="Tajeshwar N."/>
            <person name="Catarino B."/>
            <person name="Hetherington A.J."/>
            <person name="Saltykova A."/>
            <person name="Bonnot C."/>
            <person name="Breuninger H."/>
            <person name="Symeonidi A."/>
            <person name="Radhakrishnan G.V."/>
            <person name="Van Nieuwerburgh F."/>
            <person name="Deforce D."/>
            <person name="Chang C."/>
            <person name="Karol K.G."/>
            <person name="Hedrich R."/>
            <person name="Ulvskov P."/>
            <person name="Glockner G."/>
            <person name="Delwiche C.F."/>
            <person name="Petrasek J."/>
            <person name="Van de Peer Y."/>
            <person name="Friml J."/>
            <person name="Beilby M."/>
            <person name="Dolan L."/>
            <person name="Kohara Y."/>
            <person name="Sugano S."/>
            <person name="Fujiyama A."/>
            <person name="Delaux P.-M."/>
            <person name="Quint M."/>
            <person name="TheiBen G."/>
            <person name="Hagemann M."/>
            <person name="Harholt J."/>
            <person name="Dunand C."/>
            <person name="Zachgo S."/>
            <person name="Langdale J."/>
            <person name="Maumus F."/>
            <person name="Straeten D.V.D."/>
            <person name="Gould S.B."/>
            <person name="Rensing S.A."/>
        </authorList>
    </citation>
    <scope>NUCLEOTIDE SEQUENCE [LARGE SCALE GENOMIC DNA]</scope>
    <source>
        <strain evidence="3 4">S276</strain>
    </source>
</reference>
<evidence type="ECO:0000256" key="1">
    <source>
        <dbReference type="SAM" id="MobiDB-lite"/>
    </source>
</evidence>
<dbReference type="PANTHER" id="PTHR42686:SF1">
    <property type="entry name" value="GH17980P-RELATED"/>
    <property type="match status" value="1"/>
</dbReference>
<dbReference type="AlphaFoldDB" id="A0A388JZ29"/>
<dbReference type="STRING" id="69332.A0A388JZ29"/>
<name>A0A388JZ29_CHABU</name>
<dbReference type="Pfam" id="PF00248">
    <property type="entry name" value="Aldo_ket_red"/>
    <property type="match status" value="1"/>
</dbReference>
<dbReference type="PANTHER" id="PTHR42686">
    <property type="entry name" value="GH17980P-RELATED"/>
    <property type="match status" value="1"/>
</dbReference>
<comment type="caution">
    <text evidence="3">The sequence shown here is derived from an EMBL/GenBank/DDBJ whole genome shotgun (WGS) entry which is preliminary data.</text>
</comment>
<evidence type="ECO:0000313" key="4">
    <source>
        <dbReference type="Proteomes" id="UP000265515"/>
    </source>
</evidence>